<protein>
    <submittedName>
        <fullName evidence="8">Group 1 truncated hemoglobin</fullName>
    </submittedName>
</protein>
<keyword evidence="2 5" id="KW-0349">Heme</keyword>
<comment type="caution">
    <text evidence="8">The sequence shown here is derived from an EMBL/GenBank/DDBJ whole genome shotgun (WGS) entry which is preliminary data.</text>
</comment>
<feature type="chain" id="PRO_5022013455" evidence="7">
    <location>
        <begin position="23"/>
        <end position="162"/>
    </location>
</feature>
<dbReference type="CDD" id="cd00454">
    <property type="entry name" value="TrHb1_N"/>
    <property type="match status" value="1"/>
</dbReference>
<dbReference type="Pfam" id="PF01152">
    <property type="entry name" value="Bac_globin"/>
    <property type="match status" value="1"/>
</dbReference>
<keyword evidence="1" id="KW-0813">Transport</keyword>
<name>A0A538TYB2_UNCEI</name>
<evidence type="ECO:0000256" key="3">
    <source>
        <dbReference type="ARBA" id="ARBA00022723"/>
    </source>
</evidence>
<proteinExistence type="predicted"/>
<dbReference type="AlphaFoldDB" id="A0A538TYB2"/>
<dbReference type="GO" id="GO:0046872">
    <property type="term" value="F:metal ion binding"/>
    <property type="evidence" value="ECO:0007669"/>
    <property type="project" value="UniProtKB-KW"/>
</dbReference>
<dbReference type="InterPro" id="IPR012292">
    <property type="entry name" value="Globin/Proto"/>
</dbReference>
<feature type="signal peptide" evidence="7">
    <location>
        <begin position="1"/>
        <end position="22"/>
    </location>
</feature>
<evidence type="ECO:0000313" key="9">
    <source>
        <dbReference type="Proteomes" id="UP000316609"/>
    </source>
</evidence>
<evidence type="ECO:0000313" key="8">
    <source>
        <dbReference type="EMBL" id="TMQ68598.1"/>
    </source>
</evidence>
<sequence length="162" mass="17027">MKKLLVCATLAVLLGAASSCKGKGSAGQAAPAETAPAASAPEAGEKTLYERLGKEEAIRAVVNQFIANVVADARINKFFADADMEPLKNHLVELIAQSAGGPQKYTGRDMKTVHAGMGITGADFDALVEDLVKALDQFKVADREKSDLLAILGPMKSDIVEK</sequence>
<dbReference type="PROSITE" id="PS51257">
    <property type="entry name" value="PROKAR_LIPOPROTEIN"/>
    <property type="match status" value="1"/>
</dbReference>
<evidence type="ECO:0000256" key="6">
    <source>
        <dbReference type="SAM" id="MobiDB-lite"/>
    </source>
</evidence>
<dbReference type="Proteomes" id="UP000316609">
    <property type="component" value="Unassembled WGS sequence"/>
</dbReference>
<dbReference type="SUPFAM" id="SSF46458">
    <property type="entry name" value="Globin-like"/>
    <property type="match status" value="1"/>
</dbReference>
<accession>A0A538TYB2</accession>
<organism evidence="8 9">
    <name type="scientific">Eiseniibacteriota bacterium</name>
    <dbReference type="NCBI Taxonomy" id="2212470"/>
    <lineage>
        <taxon>Bacteria</taxon>
        <taxon>Candidatus Eiseniibacteriota</taxon>
    </lineage>
</organism>
<dbReference type="InterPro" id="IPR001486">
    <property type="entry name" value="Hemoglobin_trunc"/>
</dbReference>
<evidence type="ECO:0000256" key="4">
    <source>
        <dbReference type="ARBA" id="ARBA00023004"/>
    </source>
</evidence>
<dbReference type="GO" id="GO:0020037">
    <property type="term" value="F:heme binding"/>
    <property type="evidence" value="ECO:0007669"/>
    <property type="project" value="InterPro"/>
</dbReference>
<keyword evidence="4 5" id="KW-0408">Iron</keyword>
<dbReference type="GO" id="GO:0019825">
    <property type="term" value="F:oxygen binding"/>
    <property type="evidence" value="ECO:0007669"/>
    <property type="project" value="InterPro"/>
</dbReference>
<dbReference type="Gene3D" id="1.10.490.10">
    <property type="entry name" value="Globins"/>
    <property type="match status" value="1"/>
</dbReference>
<evidence type="ECO:0000256" key="1">
    <source>
        <dbReference type="ARBA" id="ARBA00022448"/>
    </source>
</evidence>
<feature type="compositionally biased region" description="Low complexity" evidence="6">
    <location>
        <begin position="26"/>
        <end position="41"/>
    </location>
</feature>
<evidence type="ECO:0000256" key="2">
    <source>
        <dbReference type="ARBA" id="ARBA00022617"/>
    </source>
</evidence>
<gene>
    <name evidence="8" type="ORF">E6K78_00285</name>
</gene>
<keyword evidence="7" id="KW-0732">Signal</keyword>
<evidence type="ECO:0000256" key="7">
    <source>
        <dbReference type="SAM" id="SignalP"/>
    </source>
</evidence>
<feature type="binding site" description="distal binding residue" evidence="5">
    <location>
        <position position="90"/>
    </location>
    <ligand>
        <name>heme</name>
        <dbReference type="ChEBI" id="CHEBI:30413"/>
    </ligand>
    <ligandPart>
        <name>Fe</name>
        <dbReference type="ChEBI" id="CHEBI:18248"/>
    </ligandPart>
</feature>
<feature type="binding site" description="distal binding residue" evidence="5">
    <location>
        <position position="114"/>
    </location>
    <ligand>
        <name>heme</name>
        <dbReference type="ChEBI" id="CHEBI:30413"/>
    </ligand>
    <ligandPart>
        <name>Fe</name>
        <dbReference type="ChEBI" id="CHEBI:18248"/>
    </ligandPart>
</feature>
<dbReference type="EMBL" id="VBOY01000006">
    <property type="protein sequence ID" value="TMQ68598.1"/>
    <property type="molecule type" value="Genomic_DNA"/>
</dbReference>
<dbReference type="InterPro" id="IPR009050">
    <property type="entry name" value="Globin-like_sf"/>
</dbReference>
<keyword evidence="3 5" id="KW-0479">Metal-binding</keyword>
<evidence type="ECO:0000256" key="5">
    <source>
        <dbReference type="PIRSR" id="PIRSR601486-1"/>
    </source>
</evidence>
<reference evidence="8 9" key="1">
    <citation type="journal article" date="2019" name="Nat. Microbiol.">
        <title>Mediterranean grassland soil C-N compound turnover is dependent on rainfall and depth, and is mediated by genomically divergent microorganisms.</title>
        <authorList>
            <person name="Diamond S."/>
            <person name="Andeer P.F."/>
            <person name="Li Z."/>
            <person name="Crits-Christoph A."/>
            <person name="Burstein D."/>
            <person name="Anantharaman K."/>
            <person name="Lane K.R."/>
            <person name="Thomas B.C."/>
            <person name="Pan C."/>
            <person name="Northen T.R."/>
            <person name="Banfield J.F."/>
        </authorList>
    </citation>
    <scope>NUCLEOTIDE SEQUENCE [LARGE SCALE GENOMIC DNA]</scope>
    <source>
        <strain evidence="8">WS_8</strain>
    </source>
</reference>
<feature type="region of interest" description="Disordered" evidence="6">
    <location>
        <begin position="20"/>
        <end position="41"/>
    </location>
</feature>